<dbReference type="AlphaFoldDB" id="A0A1B3BAU6"/>
<name>A0A1B3BAU6_9GAMM</name>
<evidence type="ECO:0000256" key="2">
    <source>
        <dbReference type="ARBA" id="ARBA00023136"/>
    </source>
</evidence>
<sequence precursor="true">MKIKYPFLLTSLAISIALAPAIASADHRYDDREYRNASYYDDYSYGHSAKGKVISVSPVFDYIEYRHRPERVRTCYSERSRYDADDARRKALVGGVVGGLIGYKLGDRRGNEKAGAVAGALIGAAVGKGSARSRDSYCETRYEPRHYRNKELVGYDVVYKYRGRHYTTFTEYKPGRWIELDTVKKYHRH</sequence>
<dbReference type="InterPro" id="IPR051407">
    <property type="entry name" value="Bact_OM_lipoprot/Surf_antigen"/>
</dbReference>
<evidence type="ECO:0000313" key="5">
    <source>
        <dbReference type="EMBL" id="AOE49907.1"/>
    </source>
</evidence>
<keyword evidence="2" id="KW-0472">Membrane</keyword>
<comment type="subcellular location">
    <subcellularLocation>
        <location evidence="1">Membrane</location>
    </subcellularLocation>
</comment>
<dbReference type="RefSeq" id="WP_068991116.1">
    <property type="nucleotide sequence ID" value="NZ_CP012418.1"/>
</dbReference>
<evidence type="ECO:0000256" key="3">
    <source>
        <dbReference type="SAM" id="SignalP"/>
    </source>
</evidence>
<evidence type="ECO:0000313" key="6">
    <source>
        <dbReference type="Proteomes" id="UP000094147"/>
    </source>
</evidence>
<proteinExistence type="predicted"/>
<feature type="domain" description="Glycine zipper 2TM" evidence="4">
    <location>
        <begin position="91"/>
        <end position="127"/>
    </location>
</feature>
<reference evidence="6" key="1">
    <citation type="submission" date="2015-08" db="EMBL/GenBank/DDBJ databases">
        <authorList>
            <person name="Kim K.M."/>
        </authorList>
    </citation>
    <scope>NUCLEOTIDE SEQUENCE [LARGE SCALE GENOMIC DNA]</scope>
    <source>
        <strain evidence="6">KCTC 23892</strain>
    </source>
</reference>
<dbReference type="InterPro" id="IPR008816">
    <property type="entry name" value="Gly_zipper_2TM_dom"/>
</dbReference>
<evidence type="ECO:0000259" key="4">
    <source>
        <dbReference type="Pfam" id="PF05433"/>
    </source>
</evidence>
<evidence type="ECO:0000256" key="1">
    <source>
        <dbReference type="ARBA" id="ARBA00004370"/>
    </source>
</evidence>
<dbReference type="PANTHER" id="PTHR35603:SF2">
    <property type="entry name" value="OUTER MEMBRANE LIPOPROTEIN"/>
    <property type="match status" value="1"/>
</dbReference>
<protein>
    <recommendedName>
        <fullName evidence="4">Glycine zipper 2TM domain-containing protein</fullName>
    </recommendedName>
</protein>
<dbReference type="PANTHER" id="PTHR35603">
    <property type="match status" value="1"/>
</dbReference>
<dbReference type="KEGG" id="ksd:KS2013_1187"/>
<dbReference type="EMBL" id="CP012418">
    <property type="protein sequence ID" value="AOE49907.1"/>
    <property type="molecule type" value="Genomic_DNA"/>
</dbReference>
<dbReference type="Pfam" id="PF05433">
    <property type="entry name" value="Rick_17kDa_Anti"/>
    <property type="match status" value="1"/>
</dbReference>
<gene>
    <name evidence="5" type="ORF">KS2013_1187</name>
</gene>
<organism evidence="5 6">
    <name type="scientific">Kangiella sediminilitoris</name>
    <dbReference type="NCBI Taxonomy" id="1144748"/>
    <lineage>
        <taxon>Bacteria</taxon>
        <taxon>Pseudomonadati</taxon>
        <taxon>Pseudomonadota</taxon>
        <taxon>Gammaproteobacteria</taxon>
        <taxon>Kangiellales</taxon>
        <taxon>Kangiellaceae</taxon>
        <taxon>Kangiella</taxon>
    </lineage>
</organism>
<dbReference type="Proteomes" id="UP000094147">
    <property type="component" value="Chromosome"/>
</dbReference>
<dbReference type="OrthoDB" id="8909257at2"/>
<accession>A0A1B3BAU6</accession>
<feature type="chain" id="PRO_5008544388" description="Glycine zipper 2TM domain-containing protein" evidence="3">
    <location>
        <begin position="26"/>
        <end position="189"/>
    </location>
</feature>
<dbReference type="GO" id="GO:0019867">
    <property type="term" value="C:outer membrane"/>
    <property type="evidence" value="ECO:0007669"/>
    <property type="project" value="InterPro"/>
</dbReference>
<keyword evidence="3" id="KW-0732">Signal</keyword>
<feature type="signal peptide" evidence="3">
    <location>
        <begin position="1"/>
        <end position="25"/>
    </location>
</feature>
<dbReference type="STRING" id="1144748.KS2013_1187"/>
<keyword evidence="6" id="KW-1185">Reference proteome</keyword>